<accession>A0ABN7HSX8</accession>
<reference evidence="1 2" key="1">
    <citation type="submission" date="2020-10" db="EMBL/GenBank/DDBJ databases">
        <authorList>
            <person name="Peeters C."/>
        </authorList>
    </citation>
    <scope>NUCLEOTIDE SEQUENCE [LARGE SCALE GENOMIC DNA]</scope>
    <source>
        <strain evidence="1 2">LMG 28140</strain>
    </source>
</reference>
<proteinExistence type="predicted"/>
<name>A0ABN7HSX8_9BURK</name>
<evidence type="ECO:0000313" key="2">
    <source>
        <dbReference type="Proteomes" id="UP000598032"/>
    </source>
</evidence>
<sequence length="79" mass="8389">MSICDQTVALPPGAALVVDAVLLVFELDMVVLADIDEIVSLVPSPAVVAEVVDCICMSAEFNVKLRDAAAKRMAPQENF</sequence>
<dbReference type="EMBL" id="CAJHCP010000005">
    <property type="protein sequence ID" value="CAD6530286.1"/>
    <property type="molecule type" value="Genomic_DNA"/>
</dbReference>
<organism evidence="1 2">
    <name type="scientific">Paraburkholderia metrosideri</name>
    <dbReference type="NCBI Taxonomy" id="580937"/>
    <lineage>
        <taxon>Bacteria</taxon>
        <taxon>Pseudomonadati</taxon>
        <taxon>Pseudomonadota</taxon>
        <taxon>Betaproteobacteria</taxon>
        <taxon>Burkholderiales</taxon>
        <taxon>Burkholderiaceae</taxon>
        <taxon>Paraburkholderia</taxon>
    </lineage>
</organism>
<comment type="caution">
    <text evidence="1">The sequence shown here is derived from an EMBL/GenBank/DDBJ whole genome shotgun (WGS) entry which is preliminary data.</text>
</comment>
<gene>
    <name evidence="1" type="ORF">LMG28140_02326</name>
</gene>
<keyword evidence="2" id="KW-1185">Reference proteome</keyword>
<evidence type="ECO:0000313" key="1">
    <source>
        <dbReference type="EMBL" id="CAD6530286.1"/>
    </source>
</evidence>
<protein>
    <submittedName>
        <fullName evidence="1">Uncharacterized protein</fullName>
    </submittedName>
</protein>
<dbReference type="RefSeq" id="WP_201642442.1">
    <property type="nucleotide sequence ID" value="NZ_CAJHCP010000005.1"/>
</dbReference>
<dbReference type="Proteomes" id="UP000598032">
    <property type="component" value="Unassembled WGS sequence"/>
</dbReference>